<dbReference type="PANTHER" id="PTHR34448:SF1">
    <property type="entry name" value="BLL6088 PROTEIN"/>
    <property type="match status" value="1"/>
</dbReference>
<dbReference type="PANTHER" id="PTHR34448">
    <property type="entry name" value="AMINOPEPTIDASE"/>
    <property type="match status" value="1"/>
</dbReference>
<dbReference type="AlphaFoldDB" id="A0A285NTY6"/>
<keyword evidence="1" id="KW-0479">Metal-binding</keyword>
<dbReference type="Pfam" id="PF26233">
    <property type="entry name" value="NicX"/>
    <property type="match status" value="1"/>
</dbReference>
<gene>
    <name evidence="2" type="ORF">SAMN06265353_0547</name>
</gene>
<dbReference type="EMBL" id="OBEN01000002">
    <property type="protein sequence ID" value="SNZ12899.1"/>
    <property type="molecule type" value="Genomic_DNA"/>
</dbReference>
<accession>A0A285NTY6</accession>
<organism evidence="2 3">
    <name type="scientific">Hydrogenobacter hydrogenophilus</name>
    <dbReference type="NCBI Taxonomy" id="35835"/>
    <lineage>
        <taxon>Bacteria</taxon>
        <taxon>Pseudomonadati</taxon>
        <taxon>Aquificota</taxon>
        <taxon>Aquificia</taxon>
        <taxon>Aquificales</taxon>
        <taxon>Aquificaceae</taxon>
        <taxon>Hydrogenobacter</taxon>
    </lineage>
</organism>
<dbReference type="OrthoDB" id="9803993at2"/>
<keyword evidence="2" id="KW-0031">Aminopeptidase</keyword>
<dbReference type="Proteomes" id="UP000218627">
    <property type="component" value="Unassembled WGS sequence"/>
</dbReference>
<proteinExistence type="predicted"/>
<name>A0A285NTY6_9AQUI</name>
<keyword evidence="2" id="KW-0378">Hydrolase</keyword>
<dbReference type="InterPro" id="IPR058739">
    <property type="entry name" value="NicX"/>
</dbReference>
<dbReference type="RefSeq" id="WP_096600878.1">
    <property type="nucleotide sequence ID" value="NZ_OBEN01000002.1"/>
</dbReference>
<dbReference type="GO" id="GO:0004177">
    <property type="term" value="F:aminopeptidase activity"/>
    <property type="evidence" value="ECO:0007669"/>
    <property type="project" value="UniProtKB-KW"/>
</dbReference>
<evidence type="ECO:0000313" key="3">
    <source>
        <dbReference type="Proteomes" id="UP000218627"/>
    </source>
</evidence>
<keyword evidence="2" id="KW-0645">Protease</keyword>
<dbReference type="InterPro" id="IPR052170">
    <property type="entry name" value="M29_Exopeptidase"/>
</dbReference>
<sequence>MYEDHIYRLYKVNMDLKQGESLLLLVDDEKDYLVELLEEFLEVAKGITAKVRYVLYASLKSHGKEPPEEVWRATFGGKAIDLLKEKGFLEKLLNKEAYPEQEVINIIKEHAQDVPQVVIAFPYYSTTHTFYRKLLTEVFGARYASMPLFDPDMFEGPMNVDWNLVSRLSSDVADILTEAEWAIVKGEEGTSVEFSLQDRKAIADTGLFHTRGDFGNLPAGEAFIAPLETSAYGKLVITYGPDRRLERPISLKFKDGAVEEIEGFEPYRYTLEDVFKKYENARFIAEFGVGTNPGAKRVDNVLEAEKILGTIHIAIGDNHTFGGINRVPFHTDYVVFKPEVIVGGKGWQKRLLEKGKICT</sequence>
<evidence type="ECO:0000313" key="2">
    <source>
        <dbReference type="EMBL" id="SNZ12899.1"/>
    </source>
</evidence>
<dbReference type="SUPFAM" id="SSF144052">
    <property type="entry name" value="Thermophilic metalloprotease-like"/>
    <property type="match status" value="1"/>
</dbReference>
<dbReference type="GO" id="GO:0006508">
    <property type="term" value="P:proteolysis"/>
    <property type="evidence" value="ECO:0007669"/>
    <property type="project" value="InterPro"/>
</dbReference>
<protein>
    <submittedName>
        <fullName evidence="2">Leucyl aminopeptidase (Aminopeptidase T)</fullName>
    </submittedName>
</protein>
<reference evidence="3" key="1">
    <citation type="submission" date="2017-09" db="EMBL/GenBank/DDBJ databases">
        <authorList>
            <person name="Varghese N."/>
            <person name="Submissions S."/>
        </authorList>
    </citation>
    <scope>NUCLEOTIDE SEQUENCE [LARGE SCALE GENOMIC DNA]</scope>
    <source>
        <strain evidence="3">DSM 2913</strain>
    </source>
</reference>
<keyword evidence="3" id="KW-1185">Reference proteome</keyword>
<evidence type="ECO:0000256" key="1">
    <source>
        <dbReference type="ARBA" id="ARBA00022723"/>
    </source>
</evidence>
<dbReference type="GO" id="GO:0046872">
    <property type="term" value="F:metal ion binding"/>
    <property type="evidence" value="ECO:0007669"/>
    <property type="project" value="UniProtKB-KW"/>
</dbReference>